<evidence type="ECO:0000313" key="15">
    <source>
        <dbReference type="Proteomes" id="UP000306102"/>
    </source>
</evidence>
<dbReference type="PROSITE" id="PS00137">
    <property type="entry name" value="SUBTILASE_HIS"/>
    <property type="match status" value="1"/>
</dbReference>
<dbReference type="InterPro" id="IPR022398">
    <property type="entry name" value="Peptidase_S8_His-AS"/>
</dbReference>
<evidence type="ECO:0000259" key="10">
    <source>
        <dbReference type="Pfam" id="PF00082"/>
    </source>
</evidence>
<feature type="signal peptide" evidence="9">
    <location>
        <begin position="1"/>
        <end position="27"/>
    </location>
</feature>
<feature type="domain" description="PA" evidence="11">
    <location>
        <begin position="397"/>
        <end position="468"/>
    </location>
</feature>
<dbReference type="PROSITE" id="PS51892">
    <property type="entry name" value="SUBTILASE"/>
    <property type="match status" value="1"/>
</dbReference>
<dbReference type="SUPFAM" id="SSF52025">
    <property type="entry name" value="PA domain"/>
    <property type="match status" value="1"/>
</dbReference>
<feature type="active site" description="Charge relay system" evidence="7 8">
    <location>
        <position position="534"/>
    </location>
</feature>
<dbReference type="InterPro" id="IPR023828">
    <property type="entry name" value="Peptidase_S8_Ser-AS"/>
</dbReference>
<dbReference type="InterPro" id="IPR015500">
    <property type="entry name" value="Peptidase_S8_subtilisin-rel"/>
</dbReference>
<proteinExistence type="inferred from homology"/>
<dbReference type="InterPro" id="IPR045051">
    <property type="entry name" value="SBT"/>
</dbReference>
<dbReference type="InterPro" id="IPR036852">
    <property type="entry name" value="Peptidase_S8/S53_dom_sf"/>
</dbReference>
<organism evidence="14 15">
    <name type="scientific">Camellia sinensis var. sinensis</name>
    <name type="common">China tea</name>
    <dbReference type="NCBI Taxonomy" id="542762"/>
    <lineage>
        <taxon>Eukaryota</taxon>
        <taxon>Viridiplantae</taxon>
        <taxon>Streptophyta</taxon>
        <taxon>Embryophyta</taxon>
        <taxon>Tracheophyta</taxon>
        <taxon>Spermatophyta</taxon>
        <taxon>Magnoliopsida</taxon>
        <taxon>eudicotyledons</taxon>
        <taxon>Gunneridae</taxon>
        <taxon>Pentapetalae</taxon>
        <taxon>asterids</taxon>
        <taxon>Ericales</taxon>
        <taxon>Theaceae</taxon>
        <taxon>Camellia</taxon>
    </lineage>
</organism>
<evidence type="ECO:0000256" key="5">
    <source>
        <dbReference type="ARBA" id="ARBA00022825"/>
    </source>
</evidence>
<dbReference type="PROSITE" id="PS00138">
    <property type="entry name" value="SUBTILASE_SER"/>
    <property type="match status" value="1"/>
</dbReference>
<keyword evidence="6" id="KW-0325">Glycoprotein</keyword>
<evidence type="ECO:0000256" key="8">
    <source>
        <dbReference type="PROSITE-ProRule" id="PRU01240"/>
    </source>
</evidence>
<dbReference type="InterPro" id="IPR041469">
    <property type="entry name" value="Subtilisin-like_FN3"/>
</dbReference>
<evidence type="ECO:0000259" key="13">
    <source>
        <dbReference type="Pfam" id="PF17766"/>
    </source>
</evidence>
<evidence type="ECO:0000256" key="1">
    <source>
        <dbReference type="ARBA" id="ARBA00011073"/>
    </source>
</evidence>
<dbReference type="InterPro" id="IPR010259">
    <property type="entry name" value="S8pro/Inhibitor_I9"/>
</dbReference>
<dbReference type="CDD" id="cd04852">
    <property type="entry name" value="Peptidases_S8_3"/>
    <property type="match status" value="1"/>
</dbReference>
<dbReference type="Pfam" id="PF00082">
    <property type="entry name" value="Peptidase_S8"/>
    <property type="match status" value="1"/>
</dbReference>
<dbReference type="Proteomes" id="UP000306102">
    <property type="component" value="Unassembled WGS sequence"/>
</dbReference>
<evidence type="ECO:0000256" key="4">
    <source>
        <dbReference type="ARBA" id="ARBA00022801"/>
    </source>
</evidence>
<evidence type="ECO:0000313" key="14">
    <source>
        <dbReference type="EMBL" id="THG10632.1"/>
    </source>
</evidence>
<feature type="active site" description="Charge relay system" evidence="7 8">
    <location>
        <position position="150"/>
    </location>
</feature>
<evidence type="ECO:0000259" key="11">
    <source>
        <dbReference type="Pfam" id="PF02225"/>
    </source>
</evidence>
<dbReference type="Pfam" id="PF02225">
    <property type="entry name" value="PA"/>
    <property type="match status" value="1"/>
</dbReference>
<dbReference type="InterPro" id="IPR037045">
    <property type="entry name" value="S8pro/Inhibitor_I9_sf"/>
</dbReference>
<keyword evidence="15" id="KW-1185">Reference proteome</keyword>
<comment type="caution">
    <text evidence="14">The sequence shown here is derived from an EMBL/GenBank/DDBJ whole genome shotgun (WGS) entry which is preliminary data.</text>
</comment>
<feature type="chain" id="PRO_5020378827" evidence="9">
    <location>
        <begin position="28"/>
        <end position="756"/>
    </location>
</feature>
<evidence type="ECO:0000256" key="7">
    <source>
        <dbReference type="PIRSR" id="PIRSR615500-1"/>
    </source>
</evidence>
<dbReference type="GO" id="GO:0004252">
    <property type="term" value="F:serine-type endopeptidase activity"/>
    <property type="evidence" value="ECO:0007669"/>
    <property type="project" value="UniProtKB-UniRule"/>
</dbReference>
<feature type="domain" description="Subtilisin-like protease fibronectin type-III" evidence="13">
    <location>
        <begin position="656"/>
        <end position="754"/>
    </location>
</feature>
<dbReference type="GO" id="GO:0006508">
    <property type="term" value="P:proteolysis"/>
    <property type="evidence" value="ECO:0007669"/>
    <property type="project" value="UniProtKB-KW"/>
</dbReference>
<keyword evidence="5 8" id="KW-0720">Serine protease</keyword>
<dbReference type="FunFam" id="3.40.50.200:FF:000006">
    <property type="entry name" value="Subtilisin-like protease SBT1.5"/>
    <property type="match status" value="1"/>
</dbReference>
<name>A0A4S4E3X5_CAMSN</name>
<reference evidence="14 15" key="1">
    <citation type="journal article" date="2018" name="Proc. Natl. Acad. Sci. U.S.A.">
        <title>Draft genome sequence of Camellia sinensis var. sinensis provides insights into the evolution of the tea genome and tea quality.</title>
        <authorList>
            <person name="Wei C."/>
            <person name="Yang H."/>
            <person name="Wang S."/>
            <person name="Zhao J."/>
            <person name="Liu C."/>
            <person name="Gao L."/>
            <person name="Xia E."/>
            <person name="Lu Y."/>
            <person name="Tai Y."/>
            <person name="She G."/>
            <person name="Sun J."/>
            <person name="Cao H."/>
            <person name="Tong W."/>
            <person name="Gao Q."/>
            <person name="Li Y."/>
            <person name="Deng W."/>
            <person name="Jiang X."/>
            <person name="Wang W."/>
            <person name="Chen Q."/>
            <person name="Zhang S."/>
            <person name="Li H."/>
            <person name="Wu J."/>
            <person name="Wang P."/>
            <person name="Li P."/>
            <person name="Shi C."/>
            <person name="Zheng F."/>
            <person name="Jian J."/>
            <person name="Huang B."/>
            <person name="Shan D."/>
            <person name="Shi M."/>
            <person name="Fang C."/>
            <person name="Yue Y."/>
            <person name="Li F."/>
            <person name="Li D."/>
            <person name="Wei S."/>
            <person name="Han B."/>
            <person name="Jiang C."/>
            <person name="Yin Y."/>
            <person name="Xia T."/>
            <person name="Zhang Z."/>
            <person name="Bennetzen J.L."/>
            <person name="Zhao S."/>
            <person name="Wan X."/>
        </authorList>
    </citation>
    <scope>NUCLEOTIDE SEQUENCE [LARGE SCALE GENOMIC DNA]</scope>
    <source>
        <strain evidence="15">cv. Shuchazao</strain>
        <tissue evidence="14">Leaf</tissue>
    </source>
</reference>
<evidence type="ECO:0000259" key="12">
    <source>
        <dbReference type="Pfam" id="PF05922"/>
    </source>
</evidence>
<dbReference type="InterPro" id="IPR034197">
    <property type="entry name" value="Peptidases_S8_3"/>
</dbReference>
<keyword evidence="4 8" id="KW-0378">Hydrolase</keyword>
<dbReference type="AlphaFoldDB" id="A0A4S4E3X5"/>
<evidence type="ECO:0000256" key="6">
    <source>
        <dbReference type="ARBA" id="ARBA00023180"/>
    </source>
</evidence>
<dbReference type="PRINTS" id="PR00723">
    <property type="entry name" value="SUBTILISIN"/>
</dbReference>
<gene>
    <name evidence="14" type="ORF">TEA_024600</name>
</gene>
<feature type="domain" description="Inhibitor I9" evidence="12">
    <location>
        <begin position="36"/>
        <end position="111"/>
    </location>
</feature>
<dbReference type="Gene3D" id="2.60.40.2310">
    <property type="match status" value="1"/>
</dbReference>
<dbReference type="InterPro" id="IPR000209">
    <property type="entry name" value="Peptidase_S8/S53_dom"/>
</dbReference>
<comment type="similarity">
    <text evidence="1 8">Belongs to the peptidase S8 family.</text>
</comment>
<feature type="domain" description="Peptidase S8/S53" evidence="10">
    <location>
        <begin position="141"/>
        <end position="575"/>
    </location>
</feature>
<dbReference type="Pfam" id="PF05922">
    <property type="entry name" value="Inhibitor_I9"/>
    <property type="match status" value="1"/>
</dbReference>
<keyword evidence="3 9" id="KW-0732">Signal</keyword>
<dbReference type="Gene3D" id="3.40.50.200">
    <property type="entry name" value="Peptidase S8/S53 domain"/>
    <property type="match status" value="1"/>
</dbReference>
<feature type="active site" description="Charge relay system" evidence="7 8">
    <location>
        <position position="216"/>
    </location>
</feature>
<sequence length="756" mass="80879">MKGISISFFFCFSFSLFLLSLLGEVKAGDQAQNNGVYIVYMGAATSQNGTARDDHTQLLTSLSTRKPNALVHTYKRGFSGFAARLTKEEADSMAERPGVISVFSDPVLKLHTTRSWDFLKYETDPEVESKPSSDSELLSQGSDTIIGILDTGIWPESASFSDKGMGPIPSRWKGTCMEGQDFSSSHCNRKLIGARYYNDPDDEGWTNRTPRDMVGHGSHVASTAAGAPVPGASYYGLAMGTAKGGSPGSRIAVYRVCAPDGCLGSAILAAFDDAISDGVDVISLSLGSSPELASEFSSDPIAIGAFHAVEKGITVVCSAGNYGPEPGTVVNVAPWILTVGATSIDRDFESNVVLGNNKVIKGGGIHFGNIQKTPVYPLIHSLDAMDDQSDEDDGRNCYPGTLDDYKVKGRIVICENDEVEYMIKEKVYGIKSQGGIGVIMIDDEEKILASSYGYFPTSIVSSDDGDQILNYYWSISKPVATILTTASVTKYKPAPVPDIAAPGVAILAAWLSNDTSEALKNKDPPLFFLLSGTSMSCPHVAGIAATVKSQFPTWSPSAIRSAIMTTATQTNNMKGPITATSTDSESVAAPYDYGAGEVTAGGPLQPGLVYDAGIFDYLLFLCYYGYDTSKIKIISSAIPVGFMCPNPNKNTDLISNVNYPSIAISNFTKNEKKFIFRTVTNVGVDDETIYTVTVDVPSGLDVQVAPGKLQFTKASKKMGYTVIFTLTESVPEGGMFGSITWTNGKYRVRSPFVVNS</sequence>
<evidence type="ECO:0000256" key="3">
    <source>
        <dbReference type="ARBA" id="ARBA00022729"/>
    </source>
</evidence>
<dbReference type="Pfam" id="PF17766">
    <property type="entry name" value="fn3_6"/>
    <property type="match status" value="1"/>
</dbReference>
<protein>
    <submittedName>
        <fullName evidence="14">Uncharacterized protein</fullName>
    </submittedName>
</protein>
<dbReference type="Gene3D" id="3.30.70.80">
    <property type="entry name" value="Peptidase S8 propeptide/proteinase inhibitor I9"/>
    <property type="match status" value="1"/>
</dbReference>
<dbReference type="STRING" id="542762.A0A4S4E3X5"/>
<keyword evidence="2 8" id="KW-0645">Protease</keyword>
<dbReference type="Gene3D" id="3.50.30.30">
    <property type="match status" value="1"/>
</dbReference>
<dbReference type="InterPro" id="IPR003137">
    <property type="entry name" value="PA_domain"/>
</dbReference>
<accession>A0A4S4E3X5</accession>
<dbReference type="EMBL" id="SDRB02007803">
    <property type="protein sequence ID" value="THG10632.1"/>
    <property type="molecule type" value="Genomic_DNA"/>
</dbReference>
<dbReference type="SUPFAM" id="SSF52743">
    <property type="entry name" value="Subtilisin-like"/>
    <property type="match status" value="1"/>
</dbReference>
<evidence type="ECO:0000256" key="2">
    <source>
        <dbReference type="ARBA" id="ARBA00022670"/>
    </source>
</evidence>
<evidence type="ECO:0000256" key="9">
    <source>
        <dbReference type="SAM" id="SignalP"/>
    </source>
</evidence>
<dbReference type="PANTHER" id="PTHR10795">
    <property type="entry name" value="PROPROTEIN CONVERTASE SUBTILISIN/KEXIN"/>
    <property type="match status" value="1"/>
</dbReference>
<dbReference type="CDD" id="cd02120">
    <property type="entry name" value="PA_subtilisin_like"/>
    <property type="match status" value="1"/>
</dbReference>
<dbReference type="InterPro" id="IPR046450">
    <property type="entry name" value="PA_dom_sf"/>
</dbReference>